<dbReference type="Proteomes" id="UP001501138">
    <property type="component" value="Unassembled WGS sequence"/>
</dbReference>
<dbReference type="CDD" id="cd00146">
    <property type="entry name" value="PKD"/>
    <property type="match status" value="2"/>
</dbReference>
<keyword evidence="2" id="KW-1015">Disulfide bond</keyword>
<evidence type="ECO:0000256" key="3">
    <source>
        <dbReference type="SAM" id="SignalP"/>
    </source>
</evidence>
<dbReference type="Gene3D" id="2.60.120.200">
    <property type="match status" value="2"/>
</dbReference>
<gene>
    <name evidence="5" type="ORF">GCM10009809_29630</name>
</gene>
<feature type="chain" id="PRO_5045075445" description="PKD domain-containing protein" evidence="3">
    <location>
        <begin position="35"/>
        <end position="1404"/>
    </location>
</feature>
<protein>
    <recommendedName>
        <fullName evidence="4">PKD domain-containing protein</fullName>
    </recommendedName>
</protein>
<dbReference type="PANTHER" id="PTHR46130:SF3">
    <property type="entry name" value="CHROMOSOME UNDETERMINED SCAFFOLD_33, WHOLE GENOME SHOTGUN SEQUENCE"/>
    <property type="match status" value="1"/>
</dbReference>
<dbReference type="InterPro" id="IPR022409">
    <property type="entry name" value="PKD/Chitinase_dom"/>
</dbReference>
<reference evidence="5 6" key="1">
    <citation type="journal article" date="2019" name="Int. J. Syst. Evol. Microbiol.">
        <title>The Global Catalogue of Microorganisms (GCM) 10K type strain sequencing project: providing services to taxonomists for standard genome sequencing and annotation.</title>
        <authorList>
            <consortium name="The Broad Institute Genomics Platform"/>
            <consortium name="The Broad Institute Genome Sequencing Center for Infectious Disease"/>
            <person name="Wu L."/>
            <person name="Ma J."/>
        </authorList>
    </citation>
    <scope>NUCLEOTIDE SEQUENCE [LARGE SCALE GENOMIC DNA]</scope>
    <source>
        <strain evidence="5 6">JCM 15589</strain>
    </source>
</reference>
<dbReference type="CDD" id="cd00110">
    <property type="entry name" value="LamG"/>
    <property type="match status" value="2"/>
</dbReference>
<dbReference type="SMART" id="SM00282">
    <property type="entry name" value="LamG"/>
    <property type="match status" value="2"/>
</dbReference>
<dbReference type="Pfam" id="PF13385">
    <property type="entry name" value="Laminin_G_3"/>
    <property type="match status" value="2"/>
</dbReference>
<dbReference type="InterPro" id="IPR006558">
    <property type="entry name" value="LamG-like"/>
</dbReference>
<evidence type="ECO:0000256" key="2">
    <source>
        <dbReference type="ARBA" id="ARBA00023157"/>
    </source>
</evidence>
<dbReference type="InterPro" id="IPR000601">
    <property type="entry name" value="PKD_dom"/>
</dbReference>
<dbReference type="PANTHER" id="PTHR46130">
    <property type="entry name" value="LAMGL DOMAIN-CONTAINING PROTEIN"/>
    <property type="match status" value="1"/>
</dbReference>
<dbReference type="InterPro" id="IPR035986">
    <property type="entry name" value="PKD_dom_sf"/>
</dbReference>
<feature type="domain" description="PKD" evidence="4">
    <location>
        <begin position="1025"/>
        <end position="1104"/>
    </location>
</feature>
<dbReference type="SUPFAM" id="SSF49899">
    <property type="entry name" value="Concanavalin A-like lectins/glucanases"/>
    <property type="match status" value="2"/>
</dbReference>
<dbReference type="SMART" id="SM00089">
    <property type="entry name" value="PKD"/>
    <property type="match status" value="2"/>
</dbReference>
<dbReference type="InterPro" id="IPR013783">
    <property type="entry name" value="Ig-like_fold"/>
</dbReference>
<name>A0ABN2JMT7_9MICO</name>
<evidence type="ECO:0000256" key="1">
    <source>
        <dbReference type="ARBA" id="ARBA00022729"/>
    </source>
</evidence>
<dbReference type="EMBL" id="BAAAPM010000005">
    <property type="protein sequence ID" value="GAA1732208.1"/>
    <property type="molecule type" value="Genomic_DNA"/>
</dbReference>
<dbReference type="InterPro" id="IPR013320">
    <property type="entry name" value="ConA-like_dom_sf"/>
</dbReference>
<keyword evidence="6" id="KW-1185">Reference proteome</keyword>
<proteinExistence type="predicted"/>
<feature type="domain" description="PKD" evidence="4">
    <location>
        <begin position="1112"/>
        <end position="1191"/>
    </location>
</feature>
<feature type="signal peptide" evidence="3">
    <location>
        <begin position="1"/>
        <end position="34"/>
    </location>
</feature>
<evidence type="ECO:0000313" key="5">
    <source>
        <dbReference type="EMBL" id="GAA1732208.1"/>
    </source>
</evidence>
<dbReference type="Pfam" id="PF18911">
    <property type="entry name" value="PKD_4"/>
    <property type="match status" value="2"/>
</dbReference>
<keyword evidence="1 3" id="KW-0732">Signal</keyword>
<dbReference type="InterPro" id="IPR043543">
    <property type="entry name" value="PAPPA/PAPPA2"/>
</dbReference>
<comment type="caution">
    <text evidence="5">The sequence shown here is derived from an EMBL/GenBank/DDBJ whole genome shotgun (WGS) entry which is preliminary data.</text>
</comment>
<dbReference type="SUPFAM" id="SSF49299">
    <property type="entry name" value="PKD domain"/>
    <property type="match status" value="2"/>
</dbReference>
<accession>A0ABN2JMT7</accession>
<organism evidence="5 6">
    <name type="scientific">Isoptericola hypogeus</name>
    <dbReference type="NCBI Taxonomy" id="300179"/>
    <lineage>
        <taxon>Bacteria</taxon>
        <taxon>Bacillati</taxon>
        <taxon>Actinomycetota</taxon>
        <taxon>Actinomycetes</taxon>
        <taxon>Micrococcales</taxon>
        <taxon>Promicromonosporaceae</taxon>
        <taxon>Isoptericola</taxon>
    </lineage>
</organism>
<dbReference type="Gene3D" id="2.60.40.10">
    <property type="entry name" value="Immunoglobulins"/>
    <property type="match status" value="2"/>
</dbReference>
<evidence type="ECO:0000259" key="4">
    <source>
        <dbReference type="PROSITE" id="PS50093"/>
    </source>
</evidence>
<sequence>MAHRIFKGRKITGLVAVMALALTGLVGTVGTAGAAAAEETAQEAAAPLPETVSADGLPTVQIDGVVWRQVIVGNTVYVGGNFQNARPAGAAPGTNLVPRTHLLAYNLTTGVLNTSFNHTLNGDVTDMAASPDGRRLYIVGGFTTVDGQARSRIAAFELPSGALSTSFAPRSNGNTKAVAATNTTVYAGGYFSAVNGTARTRLAAMNASNGAVVSGFVPRVDDRQVQSIVVAPDEQSVVVSGSFTSVNGSGTPGYGLARLAASTGATMALPVNSRIRNAGDNASILRLSTDGARFYGVGWHYGRGGTTEGTFGADWSTGELSWLEDCHGDTYDVANAGGVVYTASHKHYCGNSGGFPQTDPWTYYHSTAFSGDVRGTNTPDIYGYPDHPGTPRPEPLNWYPHTEWGSYTNSKQSVWTVTGNADYVLYGGEFPRVNNVGQQGIVRYAVRSMAPNRIGPAESGDAINPSVQSVTSGKVRVAFRTTWDKDDLGLTYKVFRDNETSAPVYQETISTPFWKKLSRSVTDSGLTPGSSHRYRLVVSDPWNNVVRSAWIPVTVSSAAVSPYAEAVLDDGATNYWRLGEPSGPTGFDWAGGDDLTLGTGTSRGAAGAVAGDANTATTFNGTSDGRGAGASAITGPNTFTTEAWFRTNTNRGGKIIGFGNATTGNSSSYDRHVYMANNGRLVFGVYNNTVSTVTSPSSYNDNNWHHVVATLGSNGMQLYVDGKRVAQRSDVTVGQGYSGYWRVGGDNLGSWTSQPTSSSFGGTIDEVAIYDTVLSTTKIRAHYTASGRTLAVPARPADAYGAAVYDADPDLYWRYDETSGSSVADSGTYGNPAGISGAYSRNVTGALSGNVGRGIAFTGTNGGNVYSTTSVNNPTSYSLETWFRSTSTQGGKLIGLGSSQSGNSDSYDRHVYMQDDGRLVFGVWTGQANTVTTSGAYNNGAWHHVVATQGSDGMRLYVDGQPVGTHPQTGAQDYSGYWRVGGDTTWGSSSPNLVGSFDETAVYSSVLSGADVATHYAVGTTGQVPNQAPTAAFDSEVTKLSVAFDASDSSDPDGTVESYAWDFGDGESGSGATTSHAYDEPGTYEVTLQVTDDEGATDTVSHDVVTVANEVPEAVFSSSASGLTVSLDGSGSSDGDGSVESYAWDFGDGEAGTGATTSHTYDAAGTYQVTLTVTDDDGADGALSQDVTVSAVVIVAQDGFGRTVSSGWGTADTGGAWTLSGGASRFNVAGGVGTVLMPTAGSGTKAQLQGASGRDVELRGEFSLDKIADGGGTFVSFTGRTGGFSSEYRAKVWVKSTGAVQLLLVAAQPSETTLAAANVAGLSVTAGQTLKVRAQLEGASPTTFRAKVWKDGTAEPASWQLTATDATEALQDAGGVGVITTLSGTATTGASVVSVDNLWAGPLG</sequence>
<dbReference type="SUPFAM" id="SSF50969">
    <property type="entry name" value="YVTN repeat-like/Quinoprotein amine dehydrogenase"/>
    <property type="match status" value="1"/>
</dbReference>
<dbReference type="PROSITE" id="PS50093">
    <property type="entry name" value="PKD"/>
    <property type="match status" value="2"/>
</dbReference>
<dbReference type="InterPro" id="IPR011044">
    <property type="entry name" value="Quino_amine_DH_bsu"/>
</dbReference>
<dbReference type="RefSeq" id="WP_344249225.1">
    <property type="nucleotide sequence ID" value="NZ_BAAAPM010000005.1"/>
</dbReference>
<dbReference type="SMART" id="SM00560">
    <property type="entry name" value="LamGL"/>
    <property type="match status" value="2"/>
</dbReference>
<dbReference type="InterPro" id="IPR001791">
    <property type="entry name" value="Laminin_G"/>
</dbReference>
<evidence type="ECO:0000313" key="6">
    <source>
        <dbReference type="Proteomes" id="UP001501138"/>
    </source>
</evidence>